<reference evidence="1" key="1">
    <citation type="journal article" date="2013" name="Environ. Microbiol.">
        <title>Seasonally variable intestinal metagenomes of the red palm weevil (Rhynchophorus ferrugineus).</title>
        <authorList>
            <person name="Jia S."/>
            <person name="Zhang X."/>
            <person name="Zhang G."/>
            <person name="Yin A."/>
            <person name="Zhang S."/>
            <person name="Li F."/>
            <person name="Wang L."/>
            <person name="Zhao D."/>
            <person name="Yun Q."/>
            <person name="Tala"/>
            <person name="Wang J."/>
            <person name="Sun G."/>
            <person name="Baabdullah M."/>
            <person name="Yu X."/>
            <person name="Hu S."/>
            <person name="Al-Mssallem I.S."/>
            <person name="Yu J."/>
        </authorList>
    </citation>
    <scope>NUCLEOTIDE SEQUENCE</scope>
</reference>
<dbReference type="AlphaFoldDB" id="A0A060C8Z4"/>
<name>A0A060C8Z4_9ENTR</name>
<evidence type="ECO:0000313" key="1">
    <source>
        <dbReference type="EMBL" id="AIA91704.1"/>
    </source>
</evidence>
<protein>
    <submittedName>
        <fullName evidence="1">CAZy families GT4 protein</fullName>
    </submittedName>
</protein>
<organism evidence="1">
    <name type="scientific">uncultured Cronobacter sp</name>
    <dbReference type="NCBI Taxonomy" id="574120"/>
    <lineage>
        <taxon>Bacteria</taxon>
        <taxon>Pseudomonadati</taxon>
        <taxon>Pseudomonadota</taxon>
        <taxon>Gammaproteobacteria</taxon>
        <taxon>Enterobacterales</taxon>
        <taxon>Enterobacteriaceae</taxon>
        <taxon>Cronobacter</taxon>
        <taxon>environmental samples</taxon>
    </lineage>
</organism>
<accession>A0A060C8Z4</accession>
<sequence>MKRYGNEARNLILSAVCGGLPEPVTADVFIAHFGPAGVSAAKLRELGALRGKIATVSMALIFPTVKCCNITPRNTSNC</sequence>
<proteinExistence type="predicted"/>
<dbReference type="EMBL" id="KF124388">
    <property type="protein sequence ID" value="AIA91704.1"/>
    <property type="molecule type" value="Genomic_DNA"/>
</dbReference>